<feature type="non-terminal residue" evidence="2">
    <location>
        <position position="1"/>
    </location>
</feature>
<protein>
    <submittedName>
        <fullName evidence="2">Uncharacterized protein</fullName>
    </submittedName>
</protein>
<feature type="non-terminal residue" evidence="2">
    <location>
        <position position="290"/>
    </location>
</feature>
<sequence>QLELLRNLTQYLHRRSSFADEYHTDYYLCADNDDWDVIEAIVADLEETLMGCEEITASLDAIAAQLSCLCTAARYAVQDGTYSEKIIDSYVESGALVVEDDYGPGTVVDDDRCALAQLVWWQAWELLTEFLQPVQDKVTDVLLPSIMVLIATMCGTPVAGIPVGVFLAFIWNLVEIWEDGKIQDLQNTFWNHYDELVCAAYRGLDTSYRSAEAECTKVITGMEGPSPIDKLVFRALCSPWAFQVAQLALTNETSWAMSVIEEGACDDCNEIEGSDWWALYLPQATNTIEL</sequence>
<accession>X1CXA7</accession>
<evidence type="ECO:0000256" key="1">
    <source>
        <dbReference type="SAM" id="Phobius"/>
    </source>
</evidence>
<keyword evidence="1" id="KW-0812">Transmembrane</keyword>
<comment type="caution">
    <text evidence="2">The sequence shown here is derived from an EMBL/GenBank/DDBJ whole genome shotgun (WGS) entry which is preliminary data.</text>
</comment>
<feature type="transmembrane region" description="Helical" evidence="1">
    <location>
        <begin position="141"/>
        <end position="174"/>
    </location>
</feature>
<name>X1CXA7_9ZZZZ</name>
<evidence type="ECO:0000313" key="2">
    <source>
        <dbReference type="EMBL" id="GAH00705.1"/>
    </source>
</evidence>
<keyword evidence="1" id="KW-1133">Transmembrane helix</keyword>
<dbReference type="EMBL" id="BART01021475">
    <property type="protein sequence ID" value="GAH00705.1"/>
    <property type="molecule type" value="Genomic_DNA"/>
</dbReference>
<dbReference type="AlphaFoldDB" id="X1CXA7"/>
<organism evidence="2">
    <name type="scientific">marine sediment metagenome</name>
    <dbReference type="NCBI Taxonomy" id="412755"/>
    <lineage>
        <taxon>unclassified sequences</taxon>
        <taxon>metagenomes</taxon>
        <taxon>ecological metagenomes</taxon>
    </lineage>
</organism>
<keyword evidence="1" id="KW-0472">Membrane</keyword>
<reference evidence="2" key="1">
    <citation type="journal article" date="2014" name="Front. Microbiol.">
        <title>High frequency of phylogenetically diverse reductive dehalogenase-homologous genes in deep subseafloor sedimentary metagenomes.</title>
        <authorList>
            <person name="Kawai M."/>
            <person name="Futagami T."/>
            <person name="Toyoda A."/>
            <person name="Takaki Y."/>
            <person name="Nishi S."/>
            <person name="Hori S."/>
            <person name="Arai W."/>
            <person name="Tsubouchi T."/>
            <person name="Morono Y."/>
            <person name="Uchiyama I."/>
            <person name="Ito T."/>
            <person name="Fujiyama A."/>
            <person name="Inagaki F."/>
            <person name="Takami H."/>
        </authorList>
    </citation>
    <scope>NUCLEOTIDE SEQUENCE</scope>
    <source>
        <strain evidence="2">Expedition CK06-06</strain>
    </source>
</reference>
<proteinExistence type="predicted"/>
<gene>
    <name evidence="2" type="ORF">S01H4_39603</name>
</gene>